<keyword evidence="2 5" id="KW-0175">Coiled coil</keyword>
<evidence type="ECO:0000256" key="2">
    <source>
        <dbReference type="ARBA" id="ARBA00023054"/>
    </source>
</evidence>
<reference evidence="8" key="2">
    <citation type="submission" date="2025-09" db="UniProtKB">
        <authorList>
            <consortium name="Ensembl"/>
        </authorList>
    </citation>
    <scope>IDENTIFICATION</scope>
</reference>
<name>A0A7N8XRT4_9TELE</name>
<dbReference type="InterPro" id="IPR039008">
    <property type="entry name" value="IF_rod_dom"/>
</dbReference>
<feature type="domain" description="IF rod" evidence="7">
    <location>
        <begin position="75"/>
        <end position="380"/>
    </location>
</feature>
<evidence type="ECO:0000256" key="4">
    <source>
        <dbReference type="RuleBase" id="RU000685"/>
    </source>
</evidence>
<dbReference type="Pfam" id="PF00038">
    <property type="entry name" value="Filament"/>
    <property type="match status" value="1"/>
</dbReference>
<dbReference type="GO" id="GO:0030424">
    <property type="term" value="C:axon"/>
    <property type="evidence" value="ECO:0007669"/>
    <property type="project" value="TreeGrafter"/>
</dbReference>
<proteinExistence type="inferred from homology"/>
<evidence type="ECO:0000256" key="1">
    <source>
        <dbReference type="ARBA" id="ARBA00022754"/>
    </source>
</evidence>
<keyword evidence="1 4" id="KW-0403">Intermediate filament</keyword>
<organism evidence="8 9">
    <name type="scientific">Mastacembelus armatus</name>
    <name type="common">zig-zag eel</name>
    <dbReference type="NCBI Taxonomy" id="205130"/>
    <lineage>
        <taxon>Eukaryota</taxon>
        <taxon>Metazoa</taxon>
        <taxon>Chordata</taxon>
        <taxon>Craniata</taxon>
        <taxon>Vertebrata</taxon>
        <taxon>Euteleostomi</taxon>
        <taxon>Actinopterygii</taxon>
        <taxon>Neopterygii</taxon>
        <taxon>Teleostei</taxon>
        <taxon>Neoteleostei</taxon>
        <taxon>Acanthomorphata</taxon>
        <taxon>Anabantaria</taxon>
        <taxon>Synbranchiformes</taxon>
        <taxon>Mastacembelidae</taxon>
        <taxon>Mastacembelus</taxon>
    </lineage>
</organism>
<dbReference type="AlphaFoldDB" id="A0A7N8XRT4"/>
<dbReference type="PANTHER" id="PTHR45652">
    <property type="entry name" value="GLIAL FIBRILLARY ACIDIC PROTEIN"/>
    <property type="match status" value="1"/>
</dbReference>
<protein>
    <submittedName>
        <fullName evidence="8">Peripherin</fullName>
    </submittedName>
</protein>
<dbReference type="GO" id="GO:0005886">
    <property type="term" value="C:plasma membrane"/>
    <property type="evidence" value="ECO:0007669"/>
    <property type="project" value="TreeGrafter"/>
</dbReference>
<dbReference type="PROSITE" id="PS51842">
    <property type="entry name" value="IF_ROD_2"/>
    <property type="match status" value="1"/>
</dbReference>
<evidence type="ECO:0000313" key="8">
    <source>
        <dbReference type="Ensembl" id="ENSMAMP00000056566.1"/>
    </source>
</evidence>
<feature type="compositionally biased region" description="Polar residues" evidence="6">
    <location>
        <begin position="1"/>
        <end position="12"/>
    </location>
</feature>
<dbReference type="InterPro" id="IPR018039">
    <property type="entry name" value="IF_conserved"/>
</dbReference>
<dbReference type="SUPFAM" id="SSF64593">
    <property type="entry name" value="Intermediate filament protein, coiled coil region"/>
    <property type="match status" value="2"/>
</dbReference>
<dbReference type="GO" id="GO:0005200">
    <property type="term" value="F:structural constituent of cytoskeleton"/>
    <property type="evidence" value="ECO:0007669"/>
    <property type="project" value="TreeGrafter"/>
</dbReference>
<dbReference type="GO" id="GO:0005737">
    <property type="term" value="C:cytoplasm"/>
    <property type="evidence" value="ECO:0007669"/>
    <property type="project" value="TreeGrafter"/>
</dbReference>
<sequence length="432" mass="50658">MSRSVHTSTSYRRTFGSPHPIAMSSYSSVPSHMPLSGGRYMRSLSPVVASRSSSYHQQRSRSTINQEFLTTRSNEKAELQELNDRFASFIEKVRYLEQQNSALQMEINQYKGQQQHGQPNRASELFQDELREMRRQMDAIGKERDQYQLERDNLAEDLALLKQRLDEEAQKRADAENNLAAFRKDVDDATLSRLELERKIESLMDEIEFLKKLHDEVSNYLHQLEILCREKPDLTGALRDIRAQYETIALKNMQESEDWYKSKFADLTESAKRNTDALRQAKQEANESRRQIQSLNCEIDALKNTNEALLRQMREMEDQFGNEIANYQDNVGRLEDEIRHLKEEMARHLREYQDLLNVKMALDIEIATYRKLLEGEENSTLISLFTDYETPDSVSRRTVVIKTVETRDGEVNYKTQHEKKKNQSTLWKLQRT</sequence>
<evidence type="ECO:0000313" key="9">
    <source>
        <dbReference type="Proteomes" id="UP000261640"/>
    </source>
</evidence>
<dbReference type="InterPro" id="IPR002957">
    <property type="entry name" value="Keratin_I"/>
</dbReference>
<dbReference type="FunFam" id="1.20.5.170:FF:000002">
    <property type="entry name" value="Type I keratin KA11"/>
    <property type="match status" value="1"/>
</dbReference>
<dbReference type="Proteomes" id="UP000261640">
    <property type="component" value="Unplaced"/>
</dbReference>
<dbReference type="Ensembl" id="ENSMAMT00000058230.1">
    <property type="protein sequence ID" value="ENSMAMP00000056566.1"/>
    <property type="gene ID" value="ENSMAMG00000004863.2"/>
</dbReference>
<dbReference type="GeneTree" id="ENSGT00940000160203"/>
<dbReference type="Gene3D" id="1.20.5.500">
    <property type="entry name" value="Single helix bin"/>
    <property type="match status" value="1"/>
</dbReference>
<reference evidence="8" key="1">
    <citation type="submission" date="2025-08" db="UniProtKB">
        <authorList>
            <consortium name="Ensembl"/>
        </authorList>
    </citation>
    <scope>IDENTIFICATION</scope>
</reference>
<dbReference type="SMART" id="SM01391">
    <property type="entry name" value="Filament"/>
    <property type="match status" value="1"/>
</dbReference>
<dbReference type="PRINTS" id="PR01248">
    <property type="entry name" value="TYPE1KERATIN"/>
</dbReference>
<evidence type="ECO:0000256" key="5">
    <source>
        <dbReference type="SAM" id="Coils"/>
    </source>
</evidence>
<evidence type="ECO:0000256" key="3">
    <source>
        <dbReference type="ARBA" id="ARBA00061646"/>
    </source>
</evidence>
<feature type="region of interest" description="Disordered" evidence="6">
    <location>
        <begin position="1"/>
        <end position="21"/>
    </location>
</feature>
<evidence type="ECO:0000259" key="7">
    <source>
        <dbReference type="PROSITE" id="PS51842"/>
    </source>
</evidence>
<dbReference type="GO" id="GO:0045109">
    <property type="term" value="P:intermediate filament organization"/>
    <property type="evidence" value="ECO:0007669"/>
    <property type="project" value="TreeGrafter"/>
</dbReference>
<dbReference type="Gene3D" id="1.20.5.1160">
    <property type="entry name" value="Vasodilator-stimulated phosphoprotein"/>
    <property type="match status" value="1"/>
</dbReference>
<dbReference type="PROSITE" id="PS00226">
    <property type="entry name" value="IF_ROD_1"/>
    <property type="match status" value="1"/>
</dbReference>
<evidence type="ECO:0000256" key="6">
    <source>
        <dbReference type="SAM" id="MobiDB-lite"/>
    </source>
</evidence>
<dbReference type="InterPro" id="IPR050405">
    <property type="entry name" value="Intermediate_filament"/>
</dbReference>
<dbReference type="FunFam" id="1.20.5.500:FF:000001">
    <property type="entry name" value="Type II keratin 23"/>
    <property type="match status" value="1"/>
</dbReference>
<dbReference type="PANTHER" id="PTHR45652:SF14">
    <property type="entry name" value="PERIPHERIN"/>
    <property type="match status" value="1"/>
</dbReference>
<accession>A0A7N8XRT4</accession>
<feature type="coiled-coil region" evidence="5">
    <location>
        <begin position="65"/>
        <end position="230"/>
    </location>
</feature>
<dbReference type="Gene3D" id="1.20.5.170">
    <property type="match status" value="1"/>
</dbReference>
<comment type="similarity">
    <text evidence="3 4">Belongs to the intermediate filament family.</text>
</comment>
<dbReference type="GO" id="GO:0045098">
    <property type="term" value="C:type III intermediate filament"/>
    <property type="evidence" value="ECO:0007669"/>
    <property type="project" value="TreeGrafter"/>
</dbReference>
<dbReference type="FunFam" id="1.20.5.1160:FF:000001">
    <property type="entry name" value="Keratin type II"/>
    <property type="match status" value="1"/>
</dbReference>
<keyword evidence="9" id="KW-1185">Reference proteome</keyword>
<feature type="coiled-coil region" evidence="5">
    <location>
        <begin position="268"/>
        <end position="358"/>
    </location>
</feature>